<feature type="region of interest" description="Disordered" evidence="1">
    <location>
        <begin position="85"/>
        <end position="104"/>
    </location>
</feature>
<evidence type="ECO:0000313" key="2">
    <source>
        <dbReference type="EMBL" id="KAK6642019.1"/>
    </source>
</evidence>
<evidence type="ECO:0000313" key="3">
    <source>
        <dbReference type="Proteomes" id="UP001359485"/>
    </source>
</evidence>
<comment type="caution">
    <text evidence="2">The sequence shown here is derived from an EMBL/GenBank/DDBJ whole genome shotgun (WGS) entry which is preliminary data.</text>
</comment>
<proteinExistence type="predicted"/>
<protein>
    <submittedName>
        <fullName evidence="2">Uncharacterized protein</fullName>
    </submittedName>
</protein>
<organism evidence="2 3">
    <name type="scientific">Polyplax serrata</name>
    <name type="common">Common mouse louse</name>
    <dbReference type="NCBI Taxonomy" id="468196"/>
    <lineage>
        <taxon>Eukaryota</taxon>
        <taxon>Metazoa</taxon>
        <taxon>Ecdysozoa</taxon>
        <taxon>Arthropoda</taxon>
        <taxon>Hexapoda</taxon>
        <taxon>Insecta</taxon>
        <taxon>Pterygota</taxon>
        <taxon>Neoptera</taxon>
        <taxon>Paraneoptera</taxon>
        <taxon>Psocodea</taxon>
        <taxon>Troctomorpha</taxon>
        <taxon>Phthiraptera</taxon>
        <taxon>Anoplura</taxon>
        <taxon>Polyplacidae</taxon>
        <taxon>Polyplax</taxon>
    </lineage>
</organism>
<reference evidence="2 3" key="1">
    <citation type="submission" date="2023-09" db="EMBL/GenBank/DDBJ databases">
        <title>Genomes of two closely related lineages of the louse Polyplax serrata with different host specificities.</title>
        <authorList>
            <person name="Martinu J."/>
            <person name="Tarabai H."/>
            <person name="Stefka J."/>
            <person name="Hypsa V."/>
        </authorList>
    </citation>
    <scope>NUCLEOTIDE SEQUENCE [LARGE SCALE GENOMIC DNA]</scope>
    <source>
        <strain evidence="2">98ZLc_SE</strain>
    </source>
</reference>
<name>A0ABR1BGW8_POLSC</name>
<accession>A0ABR1BGW8</accession>
<gene>
    <name evidence="2" type="ORF">RUM44_013742</name>
</gene>
<sequence length="121" mass="13787">MGTRGRREYKDDDGGKDLAKDSGERRRVATVFTSQWVPGDKQTSVSKALRTESRGSIEDYLHTLEVTDYLVETVSPLDKKLPGTLEYPQDIRRGPFPSDSHATQRQNSNFCLTSWQFRFGD</sequence>
<evidence type="ECO:0000256" key="1">
    <source>
        <dbReference type="SAM" id="MobiDB-lite"/>
    </source>
</evidence>
<feature type="region of interest" description="Disordered" evidence="1">
    <location>
        <begin position="1"/>
        <end position="26"/>
    </location>
</feature>
<dbReference type="Proteomes" id="UP001359485">
    <property type="component" value="Unassembled WGS sequence"/>
</dbReference>
<dbReference type="EMBL" id="JAWJWF010000001">
    <property type="protein sequence ID" value="KAK6642019.1"/>
    <property type="molecule type" value="Genomic_DNA"/>
</dbReference>
<keyword evidence="3" id="KW-1185">Reference proteome</keyword>